<dbReference type="Gene3D" id="1.10.10.10">
    <property type="entry name" value="Winged helix-like DNA-binding domain superfamily/Winged helix DNA-binding domain"/>
    <property type="match status" value="1"/>
</dbReference>
<dbReference type="OrthoDB" id="9794330at2"/>
<dbReference type="InterPro" id="IPR036390">
    <property type="entry name" value="WH_DNA-bd_sf"/>
</dbReference>
<accession>A0A371IQ13</accession>
<evidence type="ECO:0000313" key="6">
    <source>
        <dbReference type="EMBL" id="RDY22577.1"/>
    </source>
</evidence>
<evidence type="ECO:0000256" key="4">
    <source>
        <dbReference type="ARBA" id="ARBA00043263"/>
    </source>
</evidence>
<evidence type="ECO:0000256" key="3">
    <source>
        <dbReference type="ARBA" id="ARBA00023163"/>
    </source>
</evidence>
<dbReference type="PANTHER" id="PTHR43132:SF6">
    <property type="entry name" value="HTH-TYPE TRANSCRIPTIONAL REPRESSOR CZRA"/>
    <property type="match status" value="1"/>
</dbReference>
<dbReference type="PANTHER" id="PTHR43132">
    <property type="entry name" value="ARSENICAL RESISTANCE OPERON REPRESSOR ARSR-RELATED"/>
    <property type="match status" value="1"/>
</dbReference>
<dbReference type="PRINTS" id="PR00778">
    <property type="entry name" value="HTHARSR"/>
</dbReference>
<dbReference type="CDD" id="cd00090">
    <property type="entry name" value="HTH_ARSR"/>
    <property type="match status" value="1"/>
</dbReference>
<keyword evidence="7" id="KW-1185">Reference proteome</keyword>
<dbReference type="SUPFAM" id="SSF46785">
    <property type="entry name" value="Winged helix' DNA-binding domain"/>
    <property type="match status" value="1"/>
</dbReference>
<dbReference type="AlphaFoldDB" id="A0A371IQ13"/>
<dbReference type="InterPro" id="IPR018334">
    <property type="entry name" value="ArsR_HTH"/>
</dbReference>
<organism evidence="6 7">
    <name type="scientific">Romboutsia maritimum</name>
    <dbReference type="NCBI Taxonomy" id="2020948"/>
    <lineage>
        <taxon>Bacteria</taxon>
        <taxon>Bacillati</taxon>
        <taxon>Bacillota</taxon>
        <taxon>Clostridia</taxon>
        <taxon>Peptostreptococcales</taxon>
        <taxon>Peptostreptococcaceae</taxon>
        <taxon>Romboutsia</taxon>
    </lineage>
</organism>
<gene>
    <name evidence="6" type="ORF">CHF27_012705</name>
</gene>
<keyword evidence="1" id="KW-0805">Transcription regulation</keyword>
<dbReference type="SMART" id="SM00418">
    <property type="entry name" value="HTH_ARSR"/>
    <property type="match status" value="1"/>
</dbReference>
<evidence type="ECO:0000313" key="7">
    <source>
        <dbReference type="Proteomes" id="UP000243494"/>
    </source>
</evidence>
<dbReference type="NCBIfam" id="NF033788">
    <property type="entry name" value="HTH_metalloreg"/>
    <property type="match status" value="1"/>
</dbReference>
<keyword evidence="2" id="KW-0238">DNA-binding</keyword>
<evidence type="ECO:0000256" key="2">
    <source>
        <dbReference type="ARBA" id="ARBA00023125"/>
    </source>
</evidence>
<keyword evidence="3" id="KW-0804">Transcription</keyword>
<dbReference type="PROSITE" id="PS50987">
    <property type="entry name" value="HTH_ARSR_2"/>
    <property type="match status" value="1"/>
</dbReference>
<dbReference type="InterPro" id="IPR036388">
    <property type="entry name" value="WH-like_DNA-bd_sf"/>
</dbReference>
<protein>
    <submittedName>
        <fullName evidence="6">Transcriptional regulator</fullName>
    </submittedName>
</protein>
<dbReference type="InterPro" id="IPR011991">
    <property type="entry name" value="ArsR-like_HTH"/>
</dbReference>
<dbReference type="PROSITE" id="PS00846">
    <property type="entry name" value="HTH_ARSR_1"/>
    <property type="match status" value="1"/>
</dbReference>
<reference evidence="6 7" key="1">
    <citation type="journal article" date="2017" name="Genome Announc.">
        <title>Draft Genome Sequence of Romboutsia maritimum sp. nov. Strain CCRI-22766(T), Isolated from Coastal Estuarine Mud.</title>
        <authorList>
            <person name="Maheux A.F."/>
            <person name="Boudreau D.K."/>
            <person name="Berube E."/>
            <person name="Boissinot M."/>
            <person name="Raymond F."/>
            <person name="Brodeur S."/>
            <person name="Corbeil J."/>
            <person name="Brightwell G."/>
            <person name="Broda D."/>
            <person name="Omar R.F."/>
            <person name="Bergeron M.G."/>
        </authorList>
    </citation>
    <scope>NUCLEOTIDE SEQUENCE [LARGE SCALE GENOMIC DNA]</scope>
    <source>
        <strain evidence="6 7">CCRI-22766</strain>
    </source>
</reference>
<dbReference type="InterPro" id="IPR051011">
    <property type="entry name" value="Metal_resp_trans_reg"/>
</dbReference>
<dbReference type="InterPro" id="IPR001845">
    <property type="entry name" value="HTH_ArsR_DNA-bd_dom"/>
</dbReference>
<comment type="caution">
    <text evidence="6">The sequence shown here is derived from an EMBL/GenBank/DDBJ whole genome shotgun (WGS) entry which is preliminary data.</text>
</comment>
<dbReference type="Pfam" id="PF01022">
    <property type="entry name" value="HTH_5"/>
    <property type="match status" value="1"/>
</dbReference>
<name>A0A371IQ13_9FIRM</name>
<evidence type="ECO:0000259" key="5">
    <source>
        <dbReference type="PROSITE" id="PS50987"/>
    </source>
</evidence>
<evidence type="ECO:0000256" key="1">
    <source>
        <dbReference type="ARBA" id="ARBA00023015"/>
    </source>
</evidence>
<dbReference type="EMBL" id="NOJZ02000038">
    <property type="protein sequence ID" value="RDY22577.1"/>
    <property type="molecule type" value="Genomic_DNA"/>
</dbReference>
<dbReference type="Proteomes" id="UP000243494">
    <property type="component" value="Unassembled WGS sequence"/>
</dbReference>
<feature type="domain" description="HTH arsR-type" evidence="5">
    <location>
        <begin position="26"/>
        <end position="120"/>
    </location>
</feature>
<sequence length="122" mass="14177">MTQDLNKCDCIDVHEEIVTKTKNTMPEEEMLYDLAELFKVFGDTTRIKILYALFANEMCVCDIASLLNMTHSAISHQLRVLKQARLVKFRKEGKTVFYSLDDSHISQIFNCGLSHIQEIYKR</sequence>
<dbReference type="RefSeq" id="WP_095405135.1">
    <property type="nucleotide sequence ID" value="NZ_NOJZ02000038.1"/>
</dbReference>
<dbReference type="GO" id="GO:0003677">
    <property type="term" value="F:DNA binding"/>
    <property type="evidence" value="ECO:0007669"/>
    <property type="project" value="UniProtKB-KW"/>
</dbReference>
<proteinExistence type="predicted"/>
<dbReference type="GO" id="GO:0003700">
    <property type="term" value="F:DNA-binding transcription factor activity"/>
    <property type="evidence" value="ECO:0007669"/>
    <property type="project" value="InterPro"/>
</dbReference>
<keyword evidence="4" id="KW-0105">Cadmium resistance</keyword>
<dbReference type="GO" id="GO:0046686">
    <property type="term" value="P:response to cadmium ion"/>
    <property type="evidence" value="ECO:0007669"/>
    <property type="project" value="UniProtKB-KW"/>
</dbReference>